<dbReference type="PANTHER" id="PTHR46796">
    <property type="entry name" value="HTH-TYPE TRANSCRIPTIONAL ACTIVATOR RHAS-RELATED"/>
    <property type="match status" value="1"/>
</dbReference>
<comment type="caution">
    <text evidence="5">The sequence shown here is derived from an EMBL/GenBank/DDBJ whole genome shotgun (WGS) entry which is preliminary data.</text>
</comment>
<keyword evidence="6" id="KW-1185">Reference proteome</keyword>
<name>A0A4Q0MQA6_9HYPH</name>
<dbReference type="OrthoDB" id="110167at2"/>
<accession>A0A4Q0MQA6</accession>
<keyword evidence="3" id="KW-0804">Transcription</keyword>
<evidence type="ECO:0000313" key="5">
    <source>
        <dbReference type="EMBL" id="RXF75296.1"/>
    </source>
</evidence>
<proteinExistence type="predicted"/>
<reference evidence="5 6" key="1">
    <citation type="submission" date="2018-12" db="EMBL/GenBank/DDBJ databases">
        <title>bacterium Hansschlegelia zhihuaiae S113.</title>
        <authorList>
            <person name="He J."/>
        </authorList>
    </citation>
    <scope>NUCLEOTIDE SEQUENCE [LARGE SCALE GENOMIC DNA]</scope>
    <source>
        <strain evidence="5 6">S 113</strain>
    </source>
</reference>
<keyword evidence="2" id="KW-0238">DNA-binding</keyword>
<dbReference type="PANTHER" id="PTHR46796:SF6">
    <property type="entry name" value="ARAC SUBFAMILY"/>
    <property type="match status" value="1"/>
</dbReference>
<dbReference type="Proteomes" id="UP000289708">
    <property type="component" value="Unassembled WGS sequence"/>
</dbReference>
<dbReference type="InterPro" id="IPR050204">
    <property type="entry name" value="AraC_XylS_family_regulators"/>
</dbReference>
<protein>
    <submittedName>
        <fullName evidence="5">AraC family transcriptional regulator</fullName>
    </submittedName>
</protein>
<dbReference type="GO" id="GO:0043565">
    <property type="term" value="F:sequence-specific DNA binding"/>
    <property type="evidence" value="ECO:0007669"/>
    <property type="project" value="InterPro"/>
</dbReference>
<evidence type="ECO:0000256" key="1">
    <source>
        <dbReference type="ARBA" id="ARBA00023015"/>
    </source>
</evidence>
<dbReference type="RefSeq" id="WP_128775475.1">
    <property type="nucleotide sequence ID" value="NZ_RYFI01000001.1"/>
</dbReference>
<evidence type="ECO:0000256" key="2">
    <source>
        <dbReference type="ARBA" id="ARBA00023125"/>
    </source>
</evidence>
<dbReference type="InterPro" id="IPR018062">
    <property type="entry name" value="HTH_AraC-typ_CS"/>
</dbReference>
<dbReference type="AlphaFoldDB" id="A0A4Q0MQA6"/>
<gene>
    <name evidence="5" type="ORF">EK403_00035</name>
</gene>
<dbReference type="PROSITE" id="PS01124">
    <property type="entry name" value="HTH_ARAC_FAMILY_2"/>
    <property type="match status" value="1"/>
</dbReference>
<feature type="domain" description="HTH araC/xylS-type" evidence="4">
    <location>
        <begin position="193"/>
        <end position="291"/>
    </location>
</feature>
<dbReference type="SUPFAM" id="SSF46689">
    <property type="entry name" value="Homeodomain-like"/>
    <property type="match status" value="2"/>
</dbReference>
<evidence type="ECO:0000313" key="6">
    <source>
        <dbReference type="Proteomes" id="UP000289708"/>
    </source>
</evidence>
<dbReference type="PROSITE" id="PS00041">
    <property type="entry name" value="HTH_ARAC_FAMILY_1"/>
    <property type="match status" value="1"/>
</dbReference>
<dbReference type="InterPro" id="IPR020449">
    <property type="entry name" value="Tscrpt_reg_AraC-type_HTH"/>
</dbReference>
<dbReference type="SMART" id="SM00342">
    <property type="entry name" value="HTH_ARAC"/>
    <property type="match status" value="1"/>
</dbReference>
<dbReference type="Pfam" id="PF12833">
    <property type="entry name" value="HTH_18"/>
    <property type="match status" value="1"/>
</dbReference>
<keyword evidence="1" id="KW-0805">Transcription regulation</keyword>
<dbReference type="InterPro" id="IPR018060">
    <property type="entry name" value="HTH_AraC"/>
</dbReference>
<sequence>MRRIQRIVDGVQESLGVDDPPVSSDRTPWSGFLIEKLSARTEPVGCVWLPSDILMIHTGPGRVRYGTGRTPHDYRLARGTVFVCPRHYEIQSPRVEGERQRIVVELSGPLVGRLFGDDRRFAKPNFLHLVKKEDKVVSCFIDEMLAELDRGCPSGPTFSEYASLSLLSYLRARYSGAGSVELVDRRLSAEQLSRVSDWVRSHLDSEISLAGLAALLGQSPFEFARMFKKATGLSPHRFVMQERIRESERLLREKRLPLAEIGLAVGFCNQSHFTYAFRRAVGTTPGRYQLQATEG</sequence>
<dbReference type="GO" id="GO:0003700">
    <property type="term" value="F:DNA-binding transcription factor activity"/>
    <property type="evidence" value="ECO:0007669"/>
    <property type="project" value="InterPro"/>
</dbReference>
<dbReference type="PRINTS" id="PR00032">
    <property type="entry name" value="HTHARAC"/>
</dbReference>
<evidence type="ECO:0000259" key="4">
    <source>
        <dbReference type="PROSITE" id="PS01124"/>
    </source>
</evidence>
<organism evidence="5 6">
    <name type="scientific">Hansschlegelia zhihuaiae</name>
    <dbReference type="NCBI Taxonomy" id="405005"/>
    <lineage>
        <taxon>Bacteria</taxon>
        <taxon>Pseudomonadati</taxon>
        <taxon>Pseudomonadota</taxon>
        <taxon>Alphaproteobacteria</taxon>
        <taxon>Hyphomicrobiales</taxon>
        <taxon>Methylopilaceae</taxon>
        <taxon>Hansschlegelia</taxon>
    </lineage>
</organism>
<dbReference type="InterPro" id="IPR009057">
    <property type="entry name" value="Homeodomain-like_sf"/>
</dbReference>
<dbReference type="Gene3D" id="1.10.10.60">
    <property type="entry name" value="Homeodomain-like"/>
    <property type="match status" value="2"/>
</dbReference>
<evidence type="ECO:0000256" key="3">
    <source>
        <dbReference type="ARBA" id="ARBA00023163"/>
    </source>
</evidence>
<dbReference type="EMBL" id="RYFI01000001">
    <property type="protein sequence ID" value="RXF75296.1"/>
    <property type="molecule type" value="Genomic_DNA"/>
</dbReference>